<dbReference type="SUPFAM" id="SSF53448">
    <property type="entry name" value="Nucleotide-diphospho-sugar transferases"/>
    <property type="match status" value="1"/>
</dbReference>
<dbReference type="KEGG" id="fai:FAD_1006"/>
<dbReference type="GeneID" id="31676505"/>
<evidence type="ECO:0000256" key="3">
    <source>
        <dbReference type="ARBA" id="ARBA00022679"/>
    </source>
</evidence>
<organism evidence="9 10">
    <name type="scientific">Ferroplasma acidiphilum</name>
    <dbReference type="NCBI Taxonomy" id="74969"/>
    <lineage>
        <taxon>Archaea</taxon>
        <taxon>Methanobacteriati</taxon>
        <taxon>Thermoplasmatota</taxon>
        <taxon>Thermoplasmata</taxon>
        <taxon>Thermoplasmatales</taxon>
        <taxon>Ferroplasmaceae</taxon>
        <taxon>Ferroplasma</taxon>
    </lineage>
</organism>
<proteinExistence type="predicted"/>
<dbReference type="GO" id="GO:0016020">
    <property type="term" value="C:membrane"/>
    <property type="evidence" value="ECO:0007669"/>
    <property type="project" value="UniProtKB-SubCell"/>
</dbReference>
<evidence type="ECO:0000313" key="10">
    <source>
        <dbReference type="Proteomes" id="UP000192050"/>
    </source>
</evidence>
<gene>
    <name evidence="9" type="ORF">FAD_1006</name>
</gene>
<dbReference type="RefSeq" id="WP_081142326.1">
    <property type="nucleotide sequence ID" value="NZ_CP015363.1"/>
</dbReference>
<keyword evidence="10" id="KW-1185">Reference proteome</keyword>
<accession>A0A1V0N468</accession>
<keyword evidence="5 7" id="KW-1133">Transmembrane helix</keyword>
<dbReference type="InterPro" id="IPR001173">
    <property type="entry name" value="Glyco_trans_2-like"/>
</dbReference>
<dbReference type="InterPro" id="IPR050321">
    <property type="entry name" value="Glycosyltr_2/OpgH_subfam"/>
</dbReference>
<feature type="transmembrane region" description="Helical" evidence="7">
    <location>
        <begin position="404"/>
        <end position="424"/>
    </location>
</feature>
<evidence type="ECO:0000259" key="8">
    <source>
        <dbReference type="Pfam" id="PF13632"/>
    </source>
</evidence>
<dbReference type="OrthoDB" id="43988at2157"/>
<dbReference type="Gene3D" id="3.90.550.10">
    <property type="entry name" value="Spore Coat Polysaccharide Biosynthesis Protein SpsA, Chain A"/>
    <property type="match status" value="1"/>
</dbReference>
<dbReference type="AlphaFoldDB" id="A0A1V0N468"/>
<feature type="transmembrane region" description="Helical" evidence="7">
    <location>
        <begin position="6"/>
        <end position="28"/>
    </location>
</feature>
<evidence type="ECO:0000256" key="7">
    <source>
        <dbReference type="SAM" id="Phobius"/>
    </source>
</evidence>
<comment type="subcellular location">
    <subcellularLocation>
        <location evidence="1">Membrane</location>
        <topology evidence="1">Multi-pass membrane protein</topology>
    </subcellularLocation>
</comment>
<dbReference type="STRING" id="74969.FAD_1006"/>
<dbReference type="GO" id="GO:0016757">
    <property type="term" value="F:glycosyltransferase activity"/>
    <property type="evidence" value="ECO:0007669"/>
    <property type="project" value="UniProtKB-KW"/>
</dbReference>
<keyword evidence="3" id="KW-0808">Transferase</keyword>
<dbReference type="Pfam" id="PF13632">
    <property type="entry name" value="Glyco_trans_2_3"/>
    <property type="match status" value="1"/>
</dbReference>
<dbReference type="Proteomes" id="UP000192050">
    <property type="component" value="Chromosome"/>
</dbReference>
<keyword evidence="2" id="KW-0328">Glycosyltransferase</keyword>
<dbReference type="InterPro" id="IPR029044">
    <property type="entry name" value="Nucleotide-diphossugar_trans"/>
</dbReference>
<feature type="transmembrane region" description="Helical" evidence="7">
    <location>
        <begin position="473"/>
        <end position="493"/>
    </location>
</feature>
<feature type="transmembrane region" description="Helical" evidence="7">
    <location>
        <begin position="444"/>
        <end position="466"/>
    </location>
</feature>
<evidence type="ECO:0000313" key="9">
    <source>
        <dbReference type="EMBL" id="ARD84887.1"/>
    </source>
</evidence>
<evidence type="ECO:0000256" key="5">
    <source>
        <dbReference type="ARBA" id="ARBA00022989"/>
    </source>
</evidence>
<feature type="transmembrane region" description="Helical" evidence="7">
    <location>
        <begin position="371"/>
        <end position="392"/>
    </location>
</feature>
<dbReference type="PANTHER" id="PTHR43867:SF2">
    <property type="entry name" value="CELLULOSE SYNTHASE CATALYTIC SUBUNIT A [UDP-FORMING]"/>
    <property type="match status" value="1"/>
</dbReference>
<evidence type="ECO:0000256" key="2">
    <source>
        <dbReference type="ARBA" id="ARBA00022676"/>
    </source>
</evidence>
<dbReference type="CDD" id="cd06421">
    <property type="entry name" value="CESA_CelA_like"/>
    <property type="match status" value="1"/>
</dbReference>
<feature type="transmembrane region" description="Helical" evidence="7">
    <location>
        <begin position="40"/>
        <end position="62"/>
    </location>
</feature>
<evidence type="ECO:0000256" key="6">
    <source>
        <dbReference type="ARBA" id="ARBA00023136"/>
    </source>
</evidence>
<sequence>MGKKPYFIVFLSIIFIVLYLYFLVISLISLDKTIATKFLTVLLILINGFFIMHTLEYLYYYLIASSKYEQSVAYYFSRYFPFTTTVFIACYNEPVDVLENTIFSIKQMCKRGNDSPFILDDSTDKKTIEDIKELALKYRIGYIHRDNRRGYKAGALNDALKITDSKYFAVFDADQEPLQEFLTELIPIMEDNDDLSIIQVPQKYVNNNTPVAKGANDIQEVFYNFITEGKSLENSMFSCGSNVIYRTETIKSIGGFNEKNVTEDLATSIKLHESGYHSIYYNRPLASGEAPQTLNSYFIQQSRWSQGSIGIFFQVIKLLFRRKKLTLRQKTGYFVSTSWYFVGVVNMLMLVFPLLFIFFNIVSIITPENYIFIFAFYIIFNFFAFSSSVYSVEKSIIPVMRNMSLTFISSPIFIKSAVFALIGRKTSFKVTPKEDSSRIPLKGVWAQLLIFFITGIGFIYSVYRYLISGTLEYLLNGIFMLYFFSLSSTLFYYNR</sequence>
<protein>
    <submittedName>
        <fullName evidence="9">Cellulose synthase</fullName>
    </submittedName>
</protein>
<keyword evidence="4 7" id="KW-0812">Transmembrane</keyword>
<feature type="transmembrane region" description="Helical" evidence="7">
    <location>
        <begin position="340"/>
        <end position="365"/>
    </location>
</feature>
<dbReference type="PANTHER" id="PTHR43867">
    <property type="entry name" value="CELLULOSE SYNTHASE CATALYTIC SUBUNIT A [UDP-FORMING]"/>
    <property type="match status" value="1"/>
</dbReference>
<keyword evidence="6 7" id="KW-0472">Membrane</keyword>
<feature type="domain" description="Glycosyltransferase 2-like" evidence="8">
    <location>
        <begin position="168"/>
        <end position="379"/>
    </location>
</feature>
<reference evidence="9 10" key="1">
    <citation type="submission" date="2011-10" db="EMBL/GenBank/DDBJ databases">
        <title>Metabolic and evolutionary patterns in the extreme acidophile Ferroplasma acidiphilum.</title>
        <authorList>
            <person name="Golyshina O.V."/>
            <person name="Kozyavkin S.A."/>
            <person name="Tatusov R.L."/>
            <person name="Slesarev A.I."/>
            <person name="Golyshin P.N."/>
        </authorList>
    </citation>
    <scope>NUCLEOTIDE SEQUENCE [LARGE SCALE GENOMIC DNA]</scope>
    <source>
        <strain evidence="10">Y</strain>
    </source>
</reference>
<dbReference type="EMBL" id="CP015363">
    <property type="protein sequence ID" value="ARD84887.1"/>
    <property type="molecule type" value="Genomic_DNA"/>
</dbReference>
<name>A0A1V0N468_9ARCH</name>
<evidence type="ECO:0000256" key="4">
    <source>
        <dbReference type="ARBA" id="ARBA00022692"/>
    </source>
</evidence>
<evidence type="ECO:0000256" key="1">
    <source>
        <dbReference type="ARBA" id="ARBA00004141"/>
    </source>
</evidence>